<evidence type="ECO:0000313" key="2">
    <source>
        <dbReference type="Proteomes" id="UP000287651"/>
    </source>
</evidence>
<gene>
    <name evidence="1" type="ORF">B296_00016048</name>
</gene>
<evidence type="ECO:0000313" key="1">
    <source>
        <dbReference type="EMBL" id="RRT73053.1"/>
    </source>
</evidence>
<dbReference type="EMBL" id="AMZH03003211">
    <property type="protein sequence ID" value="RRT73053.1"/>
    <property type="molecule type" value="Genomic_DNA"/>
</dbReference>
<organism evidence="1 2">
    <name type="scientific">Ensete ventricosum</name>
    <name type="common">Abyssinian banana</name>
    <name type="synonym">Musa ensete</name>
    <dbReference type="NCBI Taxonomy" id="4639"/>
    <lineage>
        <taxon>Eukaryota</taxon>
        <taxon>Viridiplantae</taxon>
        <taxon>Streptophyta</taxon>
        <taxon>Embryophyta</taxon>
        <taxon>Tracheophyta</taxon>
        <taxon>Spermatophyta</taxon>
        <taxon>Magnoliopsida</taxon>
        <taxon>Liliopsida</taxon>
        <taxon>Zingiberales</taxon>
        <taxon>Musaceae</taxon>
        <taxon>Ensete</taxon>
    </lineage>
</organism>
<dbReference type="Proteomes" id="UP000287651">
    <property type="component" value="Unassembled WGS sequence"/>
</dbReference>
<name>A0A427AA06_ENSVE</name>
<reference evidence="1 2" key="1">
    <citation type="journal article" date="2014" name="Agronomy (Basel)">
        <title>A Draft Genome Sequence for Ensete ventricosum, the Drought-Tolerant Tree Against Hunger.</title>
        <authorList>
            <person name="Harrison J."/>
            <person name="Moore K.A."/>
            <person name="Paszkiewicz K."/>
            <person name="Jones T."/>
            <person name="Grant M."/>
            <person name="Ambacheew D."/>
            <person name="Muzemil S."/>
            <person name="Studholme D.J."/>
        </authorList>
    </citation>
    <scope>NUCLEOTIDE SEQUENCE [LARGE SCALE GENOMIC DNA]</scope>
</reference>
<comment type="caution">
    <text evidence="1">The sequence shown here is derived from an EMBL/GenBank/DDBJ whole genome shotgun (WGS) entry which is preliminary data.</text>
</comment>
<proteinExistence type="predicted"/>
<dbReference type="AlphaFoldDB" id="A0A427AA06"/>
<protein>
    <submittedName>
        <fullName evidence="1">Uncharacterized protein</fullName>
    </submittedName>
</protein>
<accession>A0A427AA06</accession>
<sequence length="103" mass="11587">MGGEKDGCSCWNLARLQQQDEGGAVDAVVAEGRRRGGCGWRRLRQQGRMAAAFGRRTGRMCDGDTVEGWKAIATKEEAVIVVDDDCNCREEVGQRWIKQLQWW</sequence>